<dbReference type="RefSeq" id="WP_013080427.1">
    <property type="nucleotide sequence ID" value="NZ_CP027850.1"/>
</dbReference>
<proteinExistence type="predicted"/>
<reference evidence="1 2" key="1">
    <citation type="journal article" date="2015" name="Biotechnol. Bioeng.">
        <title>Genome sequence and phenotypic characterization of Caulobacter segnis.</title>
        <authorList>
            <person name="Patel S."/>
            <person name="Fletcher B."/>
            <person name="Scott D.C."/>
            <person name="Ely B."/>
        </authorList>
    </citation>
    <scope>NUCLEOTIDE SEQUENCE [LARGE SCALE GENOMIC DNA]</scope>
    <source>
        <strain evidence="1 2">TK0059</strain>
    </source>
</reference>
<accession>A0ABM6TJN4</accession>
<organism evidence="1 2">
    <name type="scientific">Caulobacter segnis</name>
    <dbReference type="NCBI Taxonomy" id="88688"/>
    <lineage>
        <taxon>Bacteria</taxon>
        <taxon>Pseudomonadati</taxon>
        <taxon>Pseudomonadota</taxon>
        <taxon>Alphaproteobacteria</taxon>
        <taxon>Caulobacterales</taxon>
        <taxon>Caulobacteraceae</taxon>
        <taxon>Caulobacter</taxon>
    </lineage>
</organism>
<dbReference type="EMBL" id="CP027850">
    <property type="protein sequence ID" value="AVQ03418.1"/>
    <property type="molecule type" value="Genomic_DNA"/>
</dbReference>
<name>A0ABM6TJN4_9CAUL</name>
<keyword evidence="2" id="KW-1185">Reference proteome</keyword>
<gene>
    <name evidence="1" type="ORF">B7G68_17140</name>
</gene>
<evidence type="ECO:0000313" key="2">
    <source>
        <dbReference type="Proteomes" id="UP000240527"/>
    </source>
</evidence>
<evidence type="ECO:0000313" key="1">
    <source>
        <dbReference type="EMBL" id="AVQ03418.1"/>
    </source>
</evidence>
<dbReference type="Pfam" id="PF10098">
    <property type="entry name" value="DUF2336"/>
    <property type="match status" value="1"/>
</dbReference>
<protein>
    <submittedName>
        <fullName evidence="1">DUF2336 domain-containing protein</fullName>
    </submittedName>
</protein>
<dbReference type="InterPro" id="IPR019285">
    <property type="entry name" value="DUF2336"/>
</dbReference>
<sequence>MSERAPIPLPEESRTEASALRARATLLKRLADVVCLPASRINAFERAMTSDLLVELLRDASLVERERVAQRLALMGDPPGPLARVLLRDTLSVARPLLEEAAQLSDADLIACLYQAGPEHRRLIALRRGVSEIVTDALIDMDEEPVAEALLRNDLARLSHHGVEHLVATSRDAPHLAPLLLRRAELRPSHAYVLFWWADAETRLSILQRFAIARDILEEAVEDLLDAAAPGPDDALSGKALDFIGRRQRNPEAARKSPFGSLEAAVAAAEAELTPEIGEEISYLAGLKPVTGAKIFTDPGGEPLAMLCKAAGLPRTALRALWRGLRRQDVDRSGATDHALERALIVYDALSVDRAQTVLRYWNWSMTSGLSPALLKALRQDDESAIDEYSKPHRPALLALSRDFGR</sequence>
<dbReference type="Proteomes" id="UP000240527">
    <property type="component" value="Chromosome"/>
</dbReference>